<dbReference type="KEGG" id="ttu:TERTU_0777"/>
<proteinExistence type="predicted"/>
<evidence type="ECO:0000313" key="1">
    <source>
        <dbReference type="EMBL" id="ACR12816.1"/>
    </source>
</evidence>
<dbReference type="STRING" id="377629.TERTU_0777"/>
<keyword evidence="2" id="KW-1185">Reference proteome</keyword>
<dbReference type="AlphaFoldDB" id="C5BPG3"/>
<dbReference type="Proteomes" id="UP000009080">
    <property type="component" value="Chromosome"/>
</dbReference>
<dbReference type="OrthoDB" id="5564356at2"/>
<reference evidence="1 2" key="1">
    <citation type="journal article" date="2009" name="PLoS ONE">
        <title>The complete genome of Teredinibacter turnerae T7901: an intracellular endosymbiont of marine wood-boring bivalves (shipworms).</title>
        <authorList>
            <person name="Yang J.C."/>
            <person name="Madupu R."/>
            <person name="Durkin A.S."/>
            <person name="Ekborg N.A."/>
            <person name="Pedamallu C.S."/>
            <person name="Hostetler J.B."/>
            <person name="Radune D."/>
            <person name="Toms B.S."/>
            <person name="Henrissat B."/>
            <person name="Coutinho P.M."/>
            <person name="Schwarz S."/>
            <person name="Field L."/>
            <person name="Trindade-Silva A.E."/>
            <person name="Soares C.A.G."/>
            <person name="Elshahawi S."/>
            <person name="Hanora A."/>
            <person name="Schmidt E.W."/>
            <person name="Haygood M.G."/>
            <person name="Posfai J."/>
            <person name="Benner J."/>
            <person name="Madinger C."/>
            <person name="Nove J."/>
            <person name="Anton B."/>
            <person name="Chaudhary K."/>
            <person name="Foster J."/>
            <person name="Holman A."/>
            <person name="Kumar S."/>
            <person name="Lessard P.A."/>
            <person name="Luyten Y.A."/>
            <person name="Slatko B."/>
            <person name="Wood N."/>
            <person name="Wu B."/>
            <person name="Teplitski M."/>
            <person name="Mougous J.D."/>
            <person name="Ward N."/>
            <person name="Eisen J.A."/>
            <person name="Badger J.H."/>
            <person name="Distel D.L."/>
        </authorList>
    </citation>
    <scope>NUCLEOTIDE SEQUENCE [LARGE SCALE GENOMIC DNA]</scope>
    <source>
        <strain evidence="2">ATCC 39867 / T7901</strain>
    </source>
</reference>
<gene>
    <name evidence="1" type="ordered locus">TERTU_0777</name>
</gene>
<name>C5BPG3_TERTT</name>
<dbReference type="EMBL" id="CP001614">
    <property type="protein sequence ID" value="ACR12816.1"/>
    <property type="molecule type" value="Genomic_DNA"/>
</dbReference>
<dbReference type="HOGENOM" id="CLU_831355_0_0_6"/>
<protein>
    <submittedName>
        <fullName evidence="1">Uncharacterized protein</fullName>
    </submittedName>
</protein>
<dbReference type="eggNOG" id="ENOG5033WUV">
    <property type="taxonomic scope" value="Bacteria"/>
</dbReference>
<organism evidence="1 2">
    <name type="scientific">Teredinibacter turnerae (strain ATCC 39867 / T7901)</name>
    <dbReference type="NCBI Taxonomy" id="377629"/>
    <lineage>
        <taxon>Bacteria</taxon>
        <taxon>Pseudomonadati</taxon>
        <taxon>Pseudomonadota</taxon>
        <taxon>Gammaproteobacteria</taxon>
        <taxon>Cellvibrionales</taxon>
        <taxon>Cellvibrionaceae</taxon>
        <taxon>Teredinibacter</taxon>
    </lineage>
</organism>
<sequence>MATAHFQQNSAFRISASELPGQVVAHTEQGRHVFHCCNINGSGCIIFPRNLQRTDPKVFFQLEEFASVNNLRLLEERRSVHTPVGRNKRRPWLPVLLLTITASTAFAEPLPATYWHNSVGLTNTHDAESAADLEVLQQFARLPEEIPAPTAESSAILKILEQHFQPQVDDPFTLQQEFGKLAGYYAQFPPVVQLLQNLASERWKIKYERRSFRTEVTGSAMKVEEATVFFDPQFGARLKFQSSCREKIPYCVASPADALLHEMLHLKTMLLNTSEYIASGGMGGLIYPFEHERKTIEMENELYRAMTDVDGQPRPIRSGHTGRYVMVACATCIE</sequence>
<accession>C5BPG3</accession>
<evidence type="ECO:0000313" key="2">
    <source>
        <dbReference type="Proteomes" id="UP000009080"/>
    </source>
</evidence>
<dbReference type="RefSeq" id="WP_015818929.1">
    <property type="nucleotide sequence ID" value="NC_012997.1"/>
</dbReference>